<gene>
    <name evidence="2" type="ORF">NE237_021551</name>
</gene>
<protein>
    <submittedName>
        <fullName evidence="2">Uncharacterized protein</fullName>
    </submittedName>
</protein>
<evidence type="ECO:0000256" key="1">
    <source>
        <dbReference type="SAM" id="Phobius"/>
    </source>
</evidence>
<accession>A0A9Q0H809</accession>
<feature type="transmembrane region" description="Helical" evidence="1">
    <location>
        <begin position="65"/>
        <end position="82"/>
    </location>
</feature>
<evidence type="ECO:0000313" key="3">
    <source>
        <dbReference type="Proteomes" id="UP001141806"/>
    </source>
</evidence>
<organism evidence="2 3">
    <name type="scientific">Protea cynaroides</name>
    <dbReference type="NCBI Taxonomy" id="273540"/>
    <lineage>
        <taxon>Eukaryota</taxon>
        <taxon>Viridiplantae</taxon>
        <taxon>Streptophyta</taxon>
        <taxon>Embryophyta</taxon>
        <taxon>Tracheophyta</taxon>
        <taxon>Spermatophyta</taxon>
        <taxon>Magnoliopsida</taxon>
        <taxon>Proteales</taxon>
        <taxon>Proteaceae</taxon>
        <taxon>Protea</taxon>
    </lineage>
</organism>
<comment type="caution">
    <text evidence="2">The sequence shown here is derived from an EMBL/GenBank/DDBJ whole genome shotgun (WGS) entry which is preliminary data.</text>
</comment>
<dbReference type="Proteomes" id="UP001141806">
    <property type="component" value="Unassembled WGS sequence"/>
</dbReference>
<dbReference type="AlphaFoldDB" id="A0A9Q0H809"/>
<dbReference type="EMBL" id="JAMYWD010000009">
    <property type="protein sequence ID" value="KAJ4961641.1"/>
    <property type="molecule type" value="Genomic_DNA"/>
</dbReference>
<name>A0A9Q0H809_9MAGN</name>
<proteinExistence type="predicted"/>
<evidence type="ECO:0000313" key="2">
    <source>
        <dbReference type="EMBL" id="KAJ4961641.1"/>
    </source>
</evidence>
<sequence>MNWVLIHSFKNPAPSVADFDVHLRSKNRKQQKNKRERQGINDEWRPQVGAQVKLMCILSSNQKDPIFAFLQATFLIFVFLISPGDNIRLWHSAFSLPGNGFF</sequence>
<keyword evidence="1" id="KW-0472">Membrane</keyword>
<keyword evidence="1" id="KW-0812">Transmembrane</keyword>
<keyword evidence="3" id="KW-1185">Reference proteome</keyword>
<reference evidence="2" key="1">
    <citation type="journal article" date="2023" name="Plant J.">
        <title>The genome of the king protea, Protea cynaroides.</title>
        <authorList>
            <person name="Chang J."/>
            <person name="Duong T.A."/>
            <person name="Schoeman C."/>
            <person name="Ma X."/>
            <person name="Roodt D."/>
            <person name="Barker N."/>
            <person name="Li Z."/>
            <person name="Van de Peer Y."/>
            <person name="Mizrachi E."/>
        </authorList>
    </citation>
    <scope>NUCLEOTIDE SEQUENCE</scope>
    <source>
        <tissue evidence="2">Young leaves</tissue>
    </source>
</reference>
<keyword evidence="1" id="KW-1133">Transmembrane helix</keyword>